<dbReference type="InterPro" id="IPR007219">
    <property type="entry name" value="XnlR_reg_dom"/>
</dbReference>
<sequence length="828" mass="93750">MDNRTAAEAAKVAIPWQPRPGHQDLPGEPKDVSQRTPRAGRACLSCRKRKVKCSGDTPRCAGCVANNLDCVYDQARRDRLRSATDKNKDLVLLLRELSLRQNLDQSDKARIHDALQGYEDDSSSTVSARTLKRRKLSVSEELKKEDDERPFTARHARPAVDSEEGLARLDEDLLRSRKSRSTGFVGQGAGVHWLRSLQDQAKTEGVDQKTIPDTSNAITTLEYASTRKLNPFTPVTEASFYLDSDSSELDMDVDPYELPAREMAEKLLECYMRTVHKSFPILPAQFEDQFRRYFQAVKAERPFSVPDKWLAILNIVFAIGWVMIGIAIRLALALGLHLRNEDPKTPIGKKETTLRTWWSLHAIECQLSAITGRPCVLGHEDCTVSLPTSFAEEASSSTSPTGSTPSARDPSKSSTPVSNSIAGTNRQRQVTRSYLDAHLEIGLITQKLLAALYSPRTAQYEWKDVQKTIPDLLRELNDWRHVALPDDNDLHTQGSLLLEEPRESLLLRFYYFSTKILITRPCLCRSGRKIRDQSNAPATFDQRMARTCVEAALNLAGLVSVDLSPRNLYEKGPWWSIVHNSKNIRSLIQCPVMQAMAVLLLELSYEQNHMQDDRVDVTNSVKRLFHVLNAMRHTDAVAERAHKVIVKILQQQRFQKIFSELLIDKEPEHVKNEQVAPTLSQSRQEPPTYLNSGHVPLLRPNQWYGGYDASNAQPESGSFDSATTGPQFSASLERSPAQQQLLPQMNQLHSQAEQYQYLEDPYSSQFKFSNPFMTNYDQNAPFALTWDDLWSRPEPPGHGSFVEHQNVNHTNYPYALDQNPQGRPQRPR</sequence>
<dbReference type="InterPro" id="IPR036864">
    <property type="entry name" value="Zn2-C6_fun-type_DNA-bd_sf"/>
</dbReference>
<dbReference type="CDD" id="cd00067">
    <property type="entry name" value="GAL4"/>
    <property type="match status" value="1"/>
</dbReference>
<dbReference type="InterPro" id="IPR001138">
    <property type="entry name" value="Zn2Cys6_DnaBD"/>
</dbReference>
<feature type="compositionally biased region" description="Basic and acidic residues" evidence="3">
    <location>
        <begin position="21"/>
        <end position="33"/>
    </location>
</feature>
<keyword evidence="2" id="KW-0539">Nucleus</keyword>
<evidence type="ECO:0000256" key="4">
    <source>
        <dbReference type="SAM" id="Phobius"/>
    </source>
</evidence>
<dbReference type="EMBL" id="JAKJXO020000014">
    <property type="protein sequence ID" value="KAL1596299.1"/>
    <property type="molecule type" value="Genomic_DNA"/>
</dbReference>
<evidence type="ECO:0000256" key="3">
    <source>
        <dbReference type="SAM" id="MobiDB-lite"/>
    </source>
</evidence>
<dbReference type="PANTHER" id="PTHR47654">
    <property type="entry name" value="ZN(II)2CYS6 TRANSCRIPTION FACTOR (EUROFUNG)-RELATED"/>
    <property type="match status" value="1"/>
</dbReference>
<keyword evidence="1" id="KW-0479">Metal-binding</keyword>
<evidence type="ECO:0000256" key="1">
    <source>
        <dbReference type="ARBA" id="ARBA00022723"/>
    </source>
</evidence>
<feature type="transmembrane region" description="Helical" evidence="4">
    <location>
        <begin position="309"/>
        <end position="332"/>
    </location>
</feature>
<dbReference type="PANTHER" id="PTHR47654:SF5">
    <property type="entry name" value="TRANSCRIPTION FACTOR DOMAIN-CONTAINING PROTEIN"/>
    <property type="match status" value="1"/>
</dbReference>
<accession>A0ABR3QVV6</accession>
<evidence type="ECO:0000313" key="6">
    <source>
        <dbReference type="EMBL" id="KAL1596299.1"/>
    </source>
</evidence>
<evidence type="ECO:0000259" key="5">
    <source>
        <dbReference type="PROSITE" id="PS50048"/>
    </source>
</evidence>
<dbReference type="SUPFAM" id="SSF57701">
    <property type="entry name" value="Zn2/Cys6 DNA-binding domain"/>
    <property type="match status" value="1"/>
</dbReference>
<dbReference type="InterPro" id="IPR053230">
    <property type="entry name" value="Trans_reg_galc"/>
</dbReference>
<reference evidence="6 7" key="1">
    <citation type="submission" date="2024-02" db="EMBL/GenBank/DDBJ databases">
        <title>De novo assembly and annotation of 12 fungi associated with fruit tree decline syndrome in Ontario, Canada.</title>
        <authorList>
            <person name="Sulman M."/>
            <person name="Ellouze W."/>
            <person name="Ilyukhin E."/>
        </authorList>
    </citation>
    <scope>NUCLEOTIDE SEQUENCE [LARGE SCALE GENOMIC DNA]</scope>
    <source>
        <strain evidence="6 7">M42-189</strain>
    </source>
</reference>
<feature type="compositionally biased region" description="Basic and acidic residues" evidence="3">
    <location>
        <begin position="137"/>
        <end position="151"/>
    </location>
</feature>
<dbReference type="Proteomes" id="UP001521785">
    <property type="component" value="Unassembled WGS sequence"/>
</dbReference>
<feature type="compositionally biased region" description="Polar residues" evidence="3">
    <location>
        <begin position="412"/>
        <end position="425"/>
    </location>
</feature>
<protein>
    <recommendedName>
        <fullName evidence="5">Zn(2)-C6 fungal-type domain-containing protein</fullName>
    </recommendedName>
</protein>
<dbReference type="SMART" id="SM00066">
    <property type="entry name" value="GAL4"/>
    <property type="match status" value="1"/>
</dbReference>
<keyword evidence="4" id="KW-0472">Membrane</keyword>
<feature type="domain" description="Zn(2)-C6 fungal-type" evidence="5">
    <location>
        <begin position="42"/>
        <end position="72"/>
    </location>
</feature>
<feature type="region of interest" description="Disordered" evidence="3">
    <location>
        <begin position="393"/>
        <end position="425"/>
    </location>
</feature>
<dbReference type="PROSITE" id="PS50048">
    <property type="entry name" value="ZN2_CY6_FUNGAL_2"/>
    <property type="match status" value="1"/>
</dbReference>
<evidence type="ECO:0000256" key="2">
    <source>
        <dbReference type="ARBA" id="ARBA00023242"/>
    </source>
</evidence>
<comment type="caution">
    <text evidence="6">The sequence shown here is derived from an EMBL/GenBank/DDBJ whole genome shotgun (WGS) entry which is preliminary data.</text>
</comment>
<organism evidence="6 7">
    <name type="scientific">Paraconiothyrium brasiliense</name>
    <dbReference type="NCBI Taxonomy" id="300254"/>
    <lineage>
        <taxon>Eukaryota</taxon>
        <taxon>Fungi</taxon>
        <taxon>Dikarya</taxon>
        <taxon>Ascomycota</taxon>
        <taxon>Pezizomycotina</taxon>
        <taxon>Dothideomycetes</taxon>
        <taxon>Pleosporomycetidae</taxon>
        <taxon>Pleosporales</taxon>
        <taxon>Massarineae</taxon>
        <taxon>Didymosphaeriaceae</taxon>
        <taxon>Paraconiothyrium</taxon>
    </lineage>
</organism>
<feature type="region of interest" description="Disordered" evidence="3">
    <location>
        <begin position="1"/>
        <end position="38"/>
    </location>
</feature>
<proteinExistence type="predicted"/>
<feature type="region of interest" description="Disordered" evidence="3">
    <location>
        <begin position="117"/>
        <end position="163"/>
    </location>
</feature>
<keyword evidence="4" id="KW-1133">Transmembrane helix</keyword>
<dbReference type="Pfam" id="PF04082">
    <property type="entry name" value="Fungal_trans"/>
    <property type="match status" value="1"/>
</dbReference>
<feature type="region of interest" description="Disordered" evidence="3">
    <location>
        <begin position="672"/>
        <end position="694"/>
    </location>
</feature>
<feature type="compositionally biased region" description="Low complexity" evidence="3">
    <location>
        <begin position="393"/>
        <end position="407"/>
    </location>
</feature>
<dbReference type="SMART" id="SM00906">
    <property type="entry name" value="Fungal_trans"/>
    <property type="match status" value="1"/>
</dbReference>
<evidence type="ECO:0000313" key="7">
    <source>
        <dbReference type="Proteomes" id="UP001521785"/>
    </source>
</evidence>
<feature type="region of interest" description="Disordered" evidence="3">
    <location>
        <begin position="706"/>
        <end position="738"/>
    </location>
</feature>
<dbReference type="PROSITE" id="PS00463">
    <property type="entry name" value="ZN2_CY6_FUNGAL_1"/>
    <property type="match status" value="1"/>
</dbReference>
<dbReference type="Gene3D" id="4.10.240.10">
    <property type="entry name" value="Zn(2)-C6 fungal-type DNA-binding domain"/>
    <property type="match status" value="1"/>
</dbReference>
<dbReference type="CDD" id="cd12148">
    <property type="entry name" value="fungal_TF_MHR"/>
    <property type="match status" value="1"/>
</dbReference>
<keyword evidence="7" id="KW-1185">Reference proteome</keyword>
<gene>
    <name evidence="6" type="ORF">SLS60_008944</name>
</gene>
<keyword evidence="4" id="KW-0812">Transmembrane</keyword>
<name>A0ABR3QVV6_9PLEO</name>
<feature type="compositionally biased region" description="Polar residues" evidence="3">
    <location>
        <begin position="710"/>
        <end position="738"/>
    </location>
</feature>
<dbReference type="Pfam" id="PF00172">
    <property type="entry name" value="Zn_clus"/>
    <property type="match status" value="1"/>
</dbReference>
<feature type="compositionally biased region" description="Polar residues" evidence="3">
    <location>
        <begin position="675"/>
        <end position="691"/>
    </location>
</feature>